<dbReference type="PROSITE" id="PS51078">
    <property type="entry name" value="ICLR_ED"/>
    <property type="match status" value="1"/>
</dbReference>
<evidence type="ECO:0000259" key="5">
    <source>
        <dbReference type="PROSITE" id="PS51078"/>
    </source>
</evidence>
<gene>
    <name evidence="6" type="ORF">OG398_01185</name>
</gene>
<dbReference type="GO" id="GO:0003677">
    <property type="term" value="F:DNA binding"/>
    <property type="evidence" value="ECO:0007669"/>
    <property type="project" value="UniProtKB-KW"/>
</dbReference>
<sequence length="252" mass="27301">MGDEAGPELIAYVERALRVMEAAGSHSSDVPVPQLAREAGLPVATVERLLRVLARDGYLTEQDDGVFALSSGRASPGAAGIGRGLPGRIRPVLKTLRDELSAAVYLTLYEEGEIRVMEIVDSARAPRVDLWVGFQDAGHATALGKSVLRELDGAARAEYFSRHTLTDLTPRTITHREELLRQLDSPPAPPVVMDREEYARGTTCIAVPVYSGDQIGSLGISFRSDRMYRTTQVRAGLLSTAMRVSMGLSLPD</sequence>
<feature type="domain" description="HTH iclR-type" evidence="4">
    <location>
        <begin position="10"/>
        <end position="71"/>
    </location>
</feature>
<dbReference type="AlphaFoldDB" id="A0AAU2VK97"/>
<feature type="domain" description="IclR-ED" evidence="5">
    <location>
        <begin position="72"/>
        <end position="250"/>
    </location>
</feature>
<reference evidence="6" key="1">
    <citation type="submission" date="2022-10" db="EMBL/GenBank/DDBJ databases">
        <title>The complete genomes of actinobacterial strains from the NBC collection.</title>
        <authorList>
            <person name="Joergensen T.S."/>
            <person name="Alvarez Arevalo M."/>
            <person name="Sterndorff E.B."/>
            <person name="Faurdal D."/>
            <person name="Vuksanovic O."/>
            <person name="Mourched A.-S."/>
            <person name="Charusanti P."/>
            <person name="Shaw S."/>
            <person name="Blin K."/>
            <person name="Weber T."/>
        </authorList>
    </citation>
    <scope>NUCLEOTIDE SEQUENCE</scope>
    <source>
        <strain evidence="6">NBC_00008</strain>
    </source>
</reference>
<evidence type="ECO:0000256" key="2">
    <source>
        <dbReference type="ARBA" id="ARBA00023125"/>
    </source>
</evidence>
<keyword evidence="1" id="KW-0805">Transcription regulation</keyword>
<dbReference type="PROSITE" id="PS51077">
    <property type="entry name" value="HTH_ICLR"/>
    <property type="match status" value="1"/>
</dbReference>
<name>A0AAU2VK97_9ACTN</name>
<accession>A0AAU2VK97</accession>
<dbReference type="InterPro" id="IPR036388">
    <property type="entry name" value="WH-like_DNA-bd_sf"/>
</dbReference>
<dbReference type="InterPro" id="IPR029016">
    <property type="entry name" value="GAF-like_dom_sf"/>
</dbReference>
<evidence type="ECO:0000259" key="4">
    <source>
        <dbReference type="PROSITE" id="PS51077"/>
    </source>
</evidence>
<dbReference type="InterPro" id="IPR036390">
    <property type="entry name" value="WH_DNA-bd_sf"/>
</dbReference>
<organism evidence="6">
    <name type="scientific">Streptomyces sp. NBC_00008</name>
    <dbReference type="NCBI Taxonomy" id="2903610"/>
    <lineage>
        <taxon>Bacteria</taxon>
        <taxon>Bacillati</taxon>
        <taxon>Actinomycetota</taxon>
        <taxon>Actinomycetes</taxon>
        <taxon>Kitasatosporales</taxon>
        <taxon>Streptomycetaceae</taxon>
        <taxon>Streptomyces</taxon>
    </lineage>
</organism>
<dbReference type="InterPro" id="IPR014757">
    <property type="entry name" value="Tscrpt_reg_IclR_C"/>
</dbReference>
<dbReference type="Gene3D" id="1.10.10.10">
    <property type="entry name" value="Winged helix-like DNA-binding domain superfamily/Winged helix DNA-binding domain"/>
    <property type="match status" value="1"/>
</dbReference>
<dbReference type="Pfam" id="PF01614">
    <property type="entry name" value="IclR_C"/>
    <property type="match status" value="1"/>
</dbReference>
<dbReference type="GO" id="GO:0045892">
    <property type="term" value="P:negative regulation of DNA-templated transcription"/>
    <property type="evidence" value="ECO:0007669"/>
    <property type="project" value="TreeGrafter"/>
</dbReference>
<protein>
    <submittedName>
        <fullName evidence="6">Helix-turn-helix domain-containing protein</fullName>
    </submittedName>
</protein>
<dbReference type="InterPro" id="IPR005471">
    <property type="entry name" value="Tscrpt_reg_IclR_N"/>
</dbReference>
<dbReference type="SUPFAM" id="SSF46785">
    <property type="entry name" value="Winged helix' DNA-binding domain"/>
    <property type="match status" value="1"/>
</dbReference>
<evidence type="ECO:0000313" key="6">
    <source>
        <dbReference type="EMBL" id="WTW66980.1"/>
    </source>
</evidence>
<keyword evidence="2" id="KW-0238">DNA-binding</keyword>
<dbReference type="EMBL" id="CP108313">
    <property type="protein sequence ID" value="WTW66980.1"/>
    <property type="molecule type" value="Genomic_DNA"/>
</dbReference>
<dbReference type="GO" id="GO:0003700">
    <property type="term" value="F:DNA-binding transcription factor activity"/>
    <property type="evidence" value="ECO:0007669"/>
    <property type="project" value="TreeGrafter"/>
</dbReference>
<dbReference type="InterPro" id="IPR050707">
    <property type="entry name" value="HTH_MetabolicPath_Reg"/>
</dbReference>
<dbReference type="PANTHER" id="PTHR30136">
    <property type="entry name" value="HELIX-TURN-HELIX TRANSCRIPTIONAL REGULATOR, ICLR FAMILY"/>
    <property type="match status" value="1"/>
</dbReference>
<dbReference type="Gene3D" id="3.30.450.40">
    <property type="match status" value="1"/>
</dbReference>
<keyword evidence="3" id="KW-0804">Transcription</keyword>
<evidence type="ECO:0000256" key="1">
    <source>
        <dbReference type="ARBA" id="ARBA00023015"/>
    </source>
</evidence>
<dbReference type="PANTHER" id="PTHR30136:SF24">
    <property type="entry name" value="HTH-TYPE TRANSCRIPTIONAL REPRESSOR ALLR"/>
    <property type="match status" value="1"/>
</dbReference>
<proteinExistence type="predicted"/>
<evidence type="ECO:0000256" key="3">
    <source>
        <dbReference type="ARBA" id="ARBA00023163"/>
    </source>
</evidence>
<dbReference type="SUPFAM" id="SSF55781">
    <property type="entry name" value="GAF domain-like"/>
    <property type="match status" value="1"/>
</dbReference>
<dbReference type="Pfam" id="PF09339">
    <property type="entry name" value="HTH_IclR"/>
    <property type="match status" value="1"/>
</dbReference>